<dbReference type="OrthoDB" id="265776at2759"/>
<dbReference type="RefSeq" id="XP_011683623.1">
    <property type="nucleotide sequence ID" value="XM_011685321.2"/>
</dbReference>
<evidence type="ECO:0000256" key="1">
    <source>
        <dbReference type="SAM" id="MobiDB-lite"/>
    </source>
</evidence>
<dbReference type="InterPro" id="IPR011042">
    <property type="entry name" value="6-blade_b-propeller_TolB-like"/>
</dbReference>
<dbReference type="SUPFAM" id="SSF50969">
    <property type="entry name" value="YVTN repeat-like/Quinoprotein amine dehydrogenase"/>
    <property type="match status" value="1"/>
</dbReference>
<keyword evidence="3" id="KW-1185">Reference proteome</keyword>
<accession>A0A7M7HNA3</accession>
<reference evidence="2" key="2">
    <citation type="submission" date="2021-01" db="UniProtKB">
        <authorList>
            <consortium name="EnsemblMetazoa"/>
        </authorList>
    </citation>
    <scope>IDENTIFICATION</scope>
</reference>
<dbReference type="Proteomes" id="UP000007110">
    <property type="component" value="Unassembled WGS sequence"/>
</dbReference>
<dbReference type="Gene3D" id="2.120.10.30">
    <property type="entry name" value="TolB, C-terminal domain"/>
    <property type="match status" value="1"/>
</dbReference>
<protein>
    <recommendedName>
        <fullName evidence="4">B box-type domain-containing protein</fullName>
    </recommendedName>
</protein>
<feature type="region of interest" description="Disordered" evidence="1">
    <location>
        <begin position="1"/>
        <end position="23"/>
    </location>
</feature>
<dbReference type="KEGG" id="spu:105447370"/>
<proteinExistence type="predicted"/>
<dbReference type="PANTHER" id="PTHR25462">
    <property type="entry name" value="BONUS, ISOFORM C-RELATED"/>
    <property type="match status" value="1"/>
</dbReference>
<evidence type="ECO:0000313" key="2">
    <source>
        <dbReference type="EnsemblMetazoa" id="XP_011683623"/>
    </source>
</evidence>
<evidence type="ECO:0008006" key="4">
    <source>
        <dbReference type="Google" id="ProtNLM"/>
    </source>
</evidence>
<dbReference type="AlphaFoldDB" id="A0A7M7HNA3"/>
<dbReference type="CDD" id="cd19776">
    <property type="entry name" value="Bbox2_TRIM25_C-IV"/>
    <property type="match status" value="1"/>
</dbReference>
<sequence>MDDISSQEDIHEGANSEAIDVKNEKARKGGSNLYCEKHVEVIKLHCKTHTEDVCHLCATIFHRPCELDYIGGEFIKNKNELKDMKKRAEEKLNLHRDYGDQIHQCRKDTDTHLQALKDEVDSVINEAIQTDEDIEKEDAAKINQEIDEKNKQLQEEIQKNNEERDNRLELNRTNAEKRREPIDSKQHGLQTDIQYIAGEKDKKIGELEKTWQDDTKTTENTIQKLDAVLEDDKKVAKDGLHVKISVSDDLEKPLNEGEVKQITDTISNVRFVKGAGREKYGRIDWYDGEWKLIDKFKVDDTIQDGDKIELPLIVGYKDEYNVIITDKQGSHHTYMLNMSNKQTRRVITGSNQSWIMSFALMNDGKVVCGKFTERAHSDKVTKCISMYDTQWNHINDVTIPTTKTLDMTRVGVAVGKDGMIIAAEWIQNNIYVINPANGKIIDTITCKDLDKMHGVLSSGDIVVLAPSHEYTVPVAIISRQGDRSEIPSINVTWEARCCSIDPTTDELYFVTSEDKRKTCVVDQLMRGDDTKKRRVVSFPLIGGAEQQGLRLDYLEASHVLVTSPGNMIACDGANILVYKNTLRLEKPDHN</sequence>
<dbReference type="PANTHER" id="PTHR25462:SF296">
    <property type="entry name" value="MEIOTIC P26, ISOFORM F"/>
    <property type="match status" value="1"/>
</dbReference>
<feature type="compositionally biased region" description="Basic and acidic residues" evidence="1">
    <location>
        <begin position="8"/>
        <end position="23"/>
    </location>
</feature>
<dbReference type="GeneID" id="105447370"/>
<feature type="region of interest" description="Disordered" evidence="1">
    <location>
        <begin position="156"/>
        <end position="186"/>
    </location>
</feature>
<dbReference type="EnsemblMetazoa" id="XM_011685321">
    <property type="protein sequence ID" value="XP_011683623"/>
    <property type="gene ID" value="LOC105447370"/>
</dbReference>
<reference evidence="3" key="1">
    <citation type="submission" date="2015-02" db="EMBL/GenBank/DDBJ databases">
        <title>Genome sequencing for Strongylocentrotus purpuratus.</title>
        <authorList>
            <person name="Murali S."/>
            <person name="Liu Y."/>
            <person name="Vee V."/>
            <person name="English A."/>
            <person name="Wang M."/>
            <person name="Skinner E."/>
            <person name="Han Y."/>
            <person name="Muzny D.M."/>
            <person name="Worley K.C."/>
            <person name="Gibbs R.A."/>
        </authorList>
    </citation>
    <scope>NUCLEOTIDE SEQUENCE</scope>
</reference>
<dbReference type="InterPro" id="IPR047153">
    <property type="entry name" value="TRIM45/56/19-like"/>
</dbReference>
<organism evidence="2 3">
    <name type="scientific">Strongylocentrotus purpuratus</name>
    <name type="common">Purple sea urchin</name>
    <dbReference type="NCBI Taxonomy" id="7668"/>
    <lineage>
        <taxon>Eukaryota</taxon>
        <taxon>Metazoa</taxon>
        <taxon>Echinodermata</taxon>
        <taxon>Eleutherozoa</taxon>
        <taxon>Echinozoa</taxon>
        <taxon>Echinoidea</taxon>
        <taxon>Euechinoidea</taxon>
        <taxon>Echinacea</taxon>
        <taxon>Camarodonta</taxon>
        <taxon>Echinidea</taxon>
        <taxon>Strongylocentrotidae</taxon>
        <taxon>Strongylocentrotus</taxon>
    </lineage>
</organism>
<dbReference type="InterPro" id="IPR011044">
    <property type="entry name" value="Quino_amine_DH_bsu"/>
</dbReference>
<name>A0A7M7HNA3_STRPU</name>
<dbReference type="InParanoid" id="A0A7M7HNA3"/>
<dbReference type="SUPFAM" id="SSF57845">
    <property type="entry name" value="B-box zinc-binding domain"/>
    <property type="match status" value="1"/>
</dbReference>
<evidence type="ECO:0000313" key="3">
    <source>
        <dbReference type="Proteomes" id="UP000007110"/>
    </source>
</evidence>